<dbReference type="Proteomes" id="UP000199397">
    <property type="component" value="Unassembled WGS sequence"/>
</dbReference>
<dbReference type="Gene3D" id="3.30.70.1450">
    <property type="entry name" value="Regulator of K+ conductance, C-terminal domain"/>
    <property type="match status" value="1"/>
</dbReference>
<dbReference type="InterPro" id="IPR036291">
    <property type="entry name" value="NAD(P)-bd_dom_sf"/>
</dbReference>
<dbReference type="InterPro" id="IPR006037">
    <property type="entry name" value="RCK_C"/>
</dbReference>
<dbReference type="AlphaFoldDB" id="A0A1H4GFY9"/>
<dbReference type="InterPro" id="IPR003148">
    <property type="entry name" value="RCK_N"/>
</dbReference>
<feature type="domain" description="RCK N-terminal" evidence="1">
    <location>
        <begin position="1"/>
        <end position="117"/>
    </location>
</feature>
<dbReference type="GO" id="GO:0006813">
    <property type="term" value="P:potassium ion transport"/>
    <property type="evidence" value="ECO:0007669"/>
    <property type="project" value="InterPro"/>
</dbReference>
<reference evidence="2 3" key="1">
    <citation type="submission" date="2016-10" db="EMBL/GenBank/DDBJ databases">
        <authorList>
            <person name="de Groot N.N."/>
        </authorList>
    </citation>
    <scope>NUCLEOTIDE SEQUENCE [LARGE SCALE GENOMIC DNA]</scope>
    <source>
        <strain evidence="2 3">DSM 21228</strain>
    </source>
</reference>
<evidence type="ECO:0000259" key="1">
    <source>
        <dbReference type="PROSITE" id="PS51201"/>
    </source>
</evidence>
<keyword evidence="3" id="KW-1185">Reference proteome</keyword>
<dbReference type="PANTHER" id="PTHR43833:SF7">
    <property type="entry name" value="KTR SYSTEM POTASSIUM UPTAKE PROTEIN C"/>
    <property type="match status" value="1"/>
</dbReference>
<name>A0A1H4GFY9_9GAMM</name>
<dbReference type="PANTHER" id="PTHR43833">
    <property type="entry name" value="POTASSIUM CHANNEL PROTEIN 2-RELATED-RELATED"/>
    <property type="match status" value="1"/>
</dbReference>
<dbReference type="RefSeq" id="WP_093070653.1">
    <property type="nucleotide sequence ID" value="NZ_FNQP01000033.1"/>
</dbReference>
<gene>
    <name evidence="2" type="ORF">SAMN05660964_03460</name>
</gene>
<dbReference type="STRING" id="525918.SAMN05660964_03460"/>
<evidence type="ECO:0000313" key="2">
    <source>
        <dbReference type="EMBL" id="SEB08397.1"/>
    </source>
</evidence>
<proteinExistence type="predicted"/>
<dbReference type="Pfam" id="PF02254">
    <property type="entry name" value="TrkA_N"/>
    <property type="match status" value="1"/>
</dbReference>
<evidence type="ECO:0000313" key="3">
    <source>
        <dbReference type="Proteomes" id="UP000199397"/>
    </source>
</evidence>
<dbReference type="PROSITE" id="PS51201">
    <property type="entry name" value="RCK_N"/>
    <property type="match status" value="1"/>
</dbReference>
<organism evidence="2 3">
    <name type="scientific">Thiothrix caldifontis</name>
    <dbReference type="NCBI Taxonomy" id="525918"/>
    <lineage>
        <taxon>Bacteria</taxon>
        <taxon>Pseudomonadati</taxon>
        <taxon>Pseudomonadota</taxon>
        <taxon>Gammaproteobacteria</taxon>
        <taxon>Thiotrichales</taxon>
        <taxon>Thiotrichaceae</taxon>
        <taxon>Thiothrix</taxon>
    </lineage>
</organism>
<sequence>MERFLVIGLGRFGTAIAKELVRLGNIVVGVDTDAKLVNRLADSFTEALIADVTDEQALRELNATQYDAVVVAIGSSLETSILCILHLKTLGVKNIWVKAASKAHHTILSKLGVTRVIHPEVEMGVRIAQALNYPMINQFMRLGNGIYLVEVEVKPQWHNKTLREIFSQLSGADSVQAVTVKRKTEIKTVLPKDFVLLEEDRLVLAGSQSALKSLAKRWF</sequence>
<dbReference type="Gene3D" id="3.40.50.720">
    <property type="entry name" value="NAD(P)-binding Rossmann-like Domain"/>
    <property type="match status" value="1"/>
</dbReference>
<dbReference type="SUPFAM" id="SSF51735">
    <property type="entry name" value="NAD(P)-binding Rossmann-fold domains"/>
    <property type="match status" value="1"/>
</dbReference>
<dbReference type="InterPro" id="IPR050721">
    <property type="entry name" value="Trk_Ktr_HKT_K-transport"/>
</dbReference>
<dbReference type="GO" id="GO:0008324">
    <property type="term" value="F:monoatomic cation transmembrane transporter activity"/>
    <property type="evidence" value="ECO:0007669"/>
    <property type="project" value="InterPro"/>
</dbReference>
<dbReference type="EMBL" id="FNQP01000033">
    <property type="protein sequence ID" value="SEB08397.1"/>
    <property type="molecule type" value="Genomic_DNA"/>
</dbReference>
<dbReference type="OrthoDB" id="9776294at2"/>
<protein>
    <submittedName>
        <fullName evidence="2">Trk system potassium uptake protein TrkA</fullName>
    </submittedName>
</protein>
<dbReference type="InterPro" id="IPR036721">
    <property type="entry name" value="RCK_C_sf"/>
</dbReference>
<dbReference type="Pfam" id="PF02080">
    <property type="entry name" value="TrkA_C"/>
    <property type="match status" value="1"/>
</dbReference>
<accession>A0A1H4GFY9</accession>
<dbReference type="SUPFAM" id="SSF116726">
    <property type="entry name" value="TrkA C-terminal domain-like"/>
    <property type="match status" value="1"/>
</dbReference>